<dbReference type="PANTHER" id="PTHR11533:SF294">
    <property type="entry name" value="THYROTROPIN-RELEASING HORMONE-DEGRADING ECTOENZYME"/>
    <property type="match status" value="1"/>
</dbReference>
<dbReference type="Gene3D" id="1.10.390.10">
    <property type="entry name" value="Neutral Protease Domain 2"/>
    <property type="match status" value="1"/>
</dbReference>
<evidence type="ECO:0000256" key="23">
    <source>
        <dbReference type="PIRSR" id="PIRSR634016-4"/>
    </source>
</evidence>
<dbReference type="InterPro" id="IPR042097">
    <property type="entry name" value="Aminopeptidase_N-like_N_sf"/>
</dbReference>
<keyword evidence="14 22" id="KW-0862">Zinc</keyword>
<comment type="subcellular location">
    <subcellularLocation>
        <location evidence="3">Cell membrane</location>
        <topology evidence="3">Lipid-anchor</topology>
        <topology evidence="3">GPI-anchor</topology>
    </subcellularLocation>
    <subcellularLocation>
        <location evidence="2">Membrane</location>
        <topology evidence="2">Single-pass type II membrane protein</topology>
    </subcellularLocation>
</comment>
<dbReference type="CDD" id="cd09601">
    <property type="entry name" value="M1_APN-Q_like"/>
    <property type="match status" value="1"/>
</dbReference>
<evidence type="ECO:0000256" key="1">
    <source>
        <dbReference type="ARBA" id="ARBA00000098"/>
    </source>
</evidence>
<evidence type="ECO:0000313" key="29">
    <source>
        <dbReference type="EMBL" id="KAK3861512.1"/>
    </source>
</evidence>
<comment type="caution">
    <text evidence="29">The sequence shown here is derived from an EMBL/GenBank/DDBJ whole genome shotgun (WGS) entry which is preliminary data.</text>
</comment>
<feature type="domain" description="ERAP1-like C-terminal" evidence="27">
    <location>
        <begin position="650"/>
        <end position="972"/>
    </location>
</feature>
<feature type="binding site" evidence="22">
    <location>
        <position position="419"/>
    </location>
    <ligand>
        <name>Zn(2+)</name>
        <dbReference type="ChEBI" id="CHEBI:29105"/>
        <note>catalytic</note>
    </ligand>
</feature>
<evidence type="ECO:0000256" key="10">
    <source>
        <dbReference type="ARBA" id="ARBA00022692"/>
    </source>
</evidence>
<feature type="domain" description="Peptidase M1 membrane alanine aminopeptidase" evidence="26">
    <location>
        <begin position="343"/>
        <end position="568"/>
    </location>
</feature>
<keyword evidence="10 25" id="KW-0812">Transmembrane</keyword>
<feature type="site" description="Transition state stabilizer" evidence="23">
    <location>
        <position position="501"/>
    </location>
</feature>
<evidence type="ECO:0000256" key="6">
    <source>
        <dbReference type="ARBA" id="ARBA00015611"/>
    </source>
</evidence>
<feature type="binding site" evidence="22">
    <location>
        <position position="415"/>
    </location>
    <ligand>
        <name>Zn(2+)</name>
        <dbReference type="ChEBI" id="CHEBI:29105"/>
        <note>catalytic</note>
    </ligand>
</feature>
<evidence type="ECO:0000256" key="16">
    <source>
        <dbReference type="ARBA" id="ARBA00022989"/>
    </source>
</evidence>
<keyword evidence="19" id="KW-1015">Disulfide bond</keyword>
<feature type="domain" description="Aminopeptidase N-like N-terminal" evidence="28">
    <location>
        <begin position="115"/>
        <end position="308"/>
    </location>
</feature>
<dbReference type="GO" id="GO:0043171">
    <property type="term" value="P:peptide catabolic process"/>
    <property type="evidence" value="ECO:0007669"/>
    <property type="project" value="TreeGrafter"/>
</dbReference>
<feature type="transmembrane region" description="Helical" evidence="25">
    <location>
        <begin position="36"/>
        <end position="59"/>
    </location>
</feature>
<keyword evidence="17" id="KW-0482">Metalloprotease</keyword>
<evidence type="ECO:0000256" key="21">
    <source>
        <dbReference type="PIRSR" id="PIRSR634016-1"/>
    </source>
</evidence>
<dbReference type="PANTHER" id="PTHR11533">
    <property type="entry name" value="PROTEASE M1 ZINC METALLOPROTEASE"/>
    <property type="match status" value="1"/>
</dbReference>
<dbReference type="GO" id="GO:0070006">
    <property type="term" value="F:metalloaminopeptidase activity"/>
    <property type="evidence" value="ECO:0007669"/>
    <property type="project" value="TreeGrafter"/>
</dbReference>
<keyword evidence="8" id="KW-0449">Lipoprotein</keyword>
<evidence type="ECO:0000256" key="25">
    <source>
        <dbReference type="SAM" id="Phobius"/>
    </source>
</evidence>
<dbReference type="GO" id="GO:0005886">
    <property type="term" value="C:plasma membrane"/>
    <property type="evidence" value="ECO:0007669"/>
    <property type="project" value="UniProtKB-SubCell"/>
</dbReference>
<dbReference type="GO" id="GO:0005737">
    <property type="term" value="C:cytoplasm"/>
    <property type="evidence" value="ECO:0007669"/>
    <property type="project" value="TreeGrafter"/>
</dbReference>
<evidence type="ECO:0000259" key="26">
    <source>
        <dbReference type="Pfam" id="PF01433"/>
    </source>
</evidence>
<dbReference type="Pfam" id="PF01433">
    <property type="entry name" value="Peptidase_M1"/>
    <property type="match status" value="1"/>
</dbReference>
<organism evidence="29 30">
    <name type="scientific">Petrolisthes cinctipes</name>
    <name type="common">Flat porcelain crab</name>
    <dbReference type="NCBI Taxonomy" id="88211"/>
    <lineage>
        <taxon>Eukaryota</taxon>
        <taxon>Metazoa</taxon>
        <taxon>Ecdysozoa</taxon>
        <taxon>Arthropoda</taxon>
        <taxon>Crustacea</taxon>
        <taxon>Multicrustacea</taxon>
        <taxon>Malacostraca</taxon>
        <taxon>Eumalacostraca</taxon>
        <taxon>Eucarida</taxon>
        <taxon>Decapoda</taxon>
        <taxon>Pleocyemata</taxon>
        <taxon>Anomura</taxon>
        <taxon>Galatheoidea</taxon>
        <taxon>Porcellanidae</taxon>
        <taxon>Petrolisthes</taxon>
    </lineage>
</organism>
<proteinExistence type="inferred from homology"/>
<keyword evidence="30" id="KW-1185">Reference proteome</keyword>
<keyword evidence="11 22" id="KW-0479">Metal-binding</keyword>
<dbReference type="GO" id="GO:0005615">
    <property type="term" value="C:extracellular space"/>
    <property type="evidence" value="ECO:0007669"/>
    <property type="project" value="TreeGrafter"/>
</dbReference>
<dbReference type="FunFam" id="2.60.40.1730:FF:000012">
    <property type="entry name" value="Aminopeptidase N"/>
    <property type="match status" value="1"/>
</dbReference>
<evidence type="ECO:0000256" key="22">
    <source>
        <dbReference type="PIRSR" id="PIRSR634016-3"/>
    </source>
</evidence>
<dbReference type="InterPro" id="IPR045357">
    <property type="entry name" value="Aminopeptidase_N-like_N"/>
</dbReference>
<dbReference type="FunFam" id="2.60.40.1910:FF:000008">
    <property type="entry name" value="Aminopeptidase"/>
    <property type="match status" value="1"/>
</dbReference>
<evidence type="ECO:0000256" key="11">
    <source>
        <dbReference type="ARBA" id="ARBA00022723"/>
    </source>
</evidence>
<dbReference type="GO" id="GO:0042277">
    <property type="term" value="F:peptide binding"/>
    <property type="evidence" value="ECO:0007669"/>
    <property type="project" value="TreeGrafter"/>
</dbReference>
<dbReference type="Gene3D" id="2.60.40.1730">
    <property type="entry name" value="tricorn interacting facor f3 domain"/>
    <property type="match status" value="1"/>
</dbReference>
<dbReference type="InterPro" id="IPR027268">
    <property type="entry name" value="Peptidase_M4/M1_CTD_sf"/>
</dbReference>
<accession>A0AAE1EUD1</accession>
<comment type="similarity">
    <text evidence="4">Belongs to the peptidase M1 family.</text>
</comment>
<dbReference type="GO" id="GO:0098552">
    <property type="term" value="C:side of membrane"/>
    <property type="evidence" value="ECO:0007669"/>
    <property type="project" value="UniProtKB-KW"/>
</dbReference>
<keyword evidence="16 25" id="KW-1133">Transmembrane helix</keyword>
<keyword evidence="18 25" id="KW-0472">Membrane</keyword>
<feature type="binding site" evidence="22">
    <location>
        <position position="438"/>
    </location>
    <ligand>
        <name>Zn(2+)</name>
        <dbReference type="ChEBI" id="CHEBI:29105"/>
        <note>catalytic</note>
    </ligand>
</feature>
<evidence type="ECO:0000259" key="28">
    <source>
        <dbReference type="Pfam" id="PF17900"/>
    </source>
</evidence>
<dbReference type="InterPro" id="IPR050344">
    <property type="entry name" value="Peptidase_M1_aminopeptidases"/>
</dbReference>
<dbReference type="AlphaFoldDB" id="A0AAE1EUD1"/>
<evidence type="ECO:0000259" key="27">
    <source>
        <dbReference type="Pfam" id="PF11838"/>
    </source>
</evidence>
<protein>
    <recommendedName>
        <fullName evidence="6">Aminopeptidase N</fullName>
        <ecNumber evidence="5">3.4.11.2</ecNumber>
    </recommendedName>
</protein>
<evidence type="ECO:0000256" key="14">
    <source>
        <dbReference type="ARBA" id="ARBA00022833"/>
    </source>
</evidence>
<evidence type="ECO:0000256" key="12">
    <source>
        <dbReference type="ARBA" id="ARBA00022729"/>
    </source>
</evidence>
<dbReference type="GO" id="GO:0008270">
    <property type="term" value="F:zinc ion binding"/>
    <property type="evidence" value="ECO:0007669"/>
    <property type="project" value="InterPro"/>
</dbReference>
<gene>
    <name evidence="29" type="ORF">Pcinc_032538</name>
</gene>
<evidence type="ECO:0000256" key="7">
    <source>
        <dbReference type="ARBA" id="ARBA00022475"/>
    </source>
</evidence>
<evidence type="ECO:0000256" key="8">
    <source>
        <dbReference type="ARBA" id="ARBA00022622"/>
    </source>
</evidence>
<dbReference type="GO" id="GO:0006508">
    <property type="term" value="P:proteolysis"/>
    <property type="evidence" value="ECO:0007669"/>
    <property type="project" value="UniProtKB-KW"/>
</dbReference>
<dbReference type="SUPFAM" id="SSF63737">
    <property type="entry name" value="Leukotriene A4 hydrolase N-terminal domain"/>
    <property type="match status" value="1"/>
</dbReference>
<sequence length="1002" mass="114050">MPGSANSRQVLTMEMSDSAASVSFGKKHGCYVNRTGSILLALLFVSAVVATGLLVYYYAPRIREAAYITSQEHPHTHRESTTTVAVAGVGGGGGGGGEGEGPKKKPDVRLPRSLVPLSYVVKLQPFVNGNFSIAGSVEVEMKVMEETDNVTLHIAAINTRNHTVKVTPSDNRSGPGLKINRHSYDHVREFYVAHLDQTLMKGKTYVLSMDFDAYLNNELRGFYRSSYKDKDGNEKWVGVTQFQPTDARRAFPCFDEPALKATYEIYLGRETSMTAISNMPKVATKPIDGQPGWVWDHFNTSVPMSTYLVAFAICDFEKMETQTRNDVQFRVWARSEAISQADYSFKTGPPILTFFEDYFSLPYPLPKQDMVAVTDFAAGAMENWGLITYRETAMLYDPRASSASNKQRVAVVVSHELAHQWFGNLVTPSWWTDLWLNEGFASYLEYLGVNHAEPTWKMMEQFVTMDIQNVFGLDCLESSHPISIPVNHPDEINEIFDKISYSKGASVIRMMSHILTEATFRKGLTNYLKDFAYQSAEQDDLWRYLTNAAHEDRTLPRDVTIKTIMDTWTLQMGYPVIKVTRSNEGTSATITQDRFLLSKKSSGEGHKYRWWVPITFTGQNNPDFEATQPELWMKSTDQATVLSLPKQDQWVIFNLQETGYYRVNYDENNWNLLVQQLNNDHSAIHVINRAQIIDDAFNLARADQLSYRTALSIITYLAKEESYTPIRSAFTALNYLNSMLKRTSSYGAFKKFVLKFIIPLYNSVGFKDNIDDPHLEQFKRVLAISWACKFDHPDCVSQSTSLYKLWMENPTNDSIIQPNVRDVVYCNAIANGGEKEWNFAWEKFLSSNVGAEKKKLLIALGCTKKIWILSRYLEISFKAGSGIRKQDAGYVFGSVARNDVGRDLAWSYLRNNWKHILEYYGSGIFTLPRLILSITKDLNTQEYLQEIKRFREENADSLATAKRSVDQGLERTVNNVFWTETYVPIIQQWLQDEGYFSKLKSV</sequence>
<feature type="compositionally biased region" description="Gly residues" evidence="24">
    <location>
        <begin position="88"/>
        <end position="99"/>
    </location>
</feature>
<dbReference type="Proteomes" id="UP001286313">
    <property type="component" value="Unassembled WGS sequence"/>
</dbReference>
<dbReference type="Pfam" id="PF11838">
    <property type="entry name" value="ERAP1_C"/>
    <property type="match status" value="1"/>
</dbReference>
<dbReference type="Pfam" id="PF17900">
    <property type="entry name" value="Peptidase_M1_N"/>
    <property type="match status" value="1"/>
</dbReference>
<dbReference type="InterPro" id="IPR014782">
    <property type="entry name" value="Peptidase_M1_dom"/>
</dbReference>
<evidence type="ECO:0000256" key="4">
    <source>
        <dbReference type="ARBA" id="ARBA00010136"/>
    </source>
</evidence>
<dbReference type="EMBL" id="JAWQEG010004476">
    <property type="protein sequence ID" value="KAK3861512.1"/>
    <property type="molecule type" value="Genomic_DNA"/>
</dbReference>
<feature type="active site" description="Proton acceptor" evidence="21">
    <location>
        <position position="416"/>
    </location>
</feature>
<feature type="region of interest" description="Disordered" evidence="24">
    <location>
        <begin position="88"/>
        <end position="108"/>
    </location>
</feature>
<keyword evidence="7" id="KW-1003">Cell membrane</keyword>
<comment type="cofactor">
    <cofactor evidence="22">
        <name>Zn(2+)</name>
        <dbReference type="ChEBI" id="CHEBI:29105"/>
    </cofactor>
    <text evidence="22">Binds 1 zinc ion per subunit.</text>
</comment>
<keyword evidence="12" id="KW-0732">Signal</keyword>
<dbReference type="InterPro" id="IPR024571">
    <property type="entry name" value="ERAP1-like_C_dom"/>
</dbReference>
<dbReference type="InterPro" id="IPR001930">
    <property type="entry name" value="Peptidase_M1"/>
</dbReference>
<evidence type="ECO:0000256" key="24">
    <source>
        <dbReference type="SAM" id="MobiDB-lite"/>
    </source>
</evidence>
<evidence type="ECO:0000256" key="15">
    <source>
        <dbReference type="ARBA" id="ARBA00022968"/>
    </source>
</evidence>
<reference evidence="29" key="1">
    <citation type="submission" date="2023-10" db="EMBL/GenBank/DDBJ databases">
        <title>Genome assemblies of two species of porcelain crab, Petrolisthes cinctipes and Petrolisthes manimaculis (Anomura: Porcellanidae).</title>
        <authorList>
            <person name="Angst P."/>
        </authorList>
    </citation>
    <scope>NUCLEOTIDE SEQUENCE</scope>
    <source>
        <strain evidence="29">PB745_01</strain>
        <tissue evidence="29">Gill</tissue>
    </source>
</reference>
<evidence type="ECO:0000256" key="3">
    <source>
        <dbReference type="ARBA" id="ARBA00004609"/>
    </source>
</evidence>
<keyword evidence="15" id="KW-0735">Signal-anchor</keyword>
<evidence type="ECO:0000313" key="30">
    <source>
        <dbReference type="Proteomes" id="UP001286313"/>
    </source>
</evidence>
<dbReference type="GO" id="GO:0016285">
    <property type="term" value="F:alanyl aminopeptidase activity"/>
    <property type="evidence" value="ECO:0007669"/>
    <property type="project" value="UniProtKB-EC"/>
</dbReference>
<dbReference type="Gene3D" id="1.25.50.20">
    <property type="match status" value="1"/>
</dbReference>
<dbReference type="SUPFAM" id="SSF55486">
    <property type="entry name" value="Metalloproteases ('zincins'), catalytic domain"/>
    <property type="match status" value="1"/>
</dbReference>
<evidence type="ECO:0000256" key="17">
    <source>
        <dbReference type="ARBA" id="ARBA00023049"/>
    </source>
</evidence>
<keyword evidence="9" id="KW-0645">Protease</keyword>
<evidence type="ECO:0000256" key="20">
    <source>
        <dbReference type="ARBA" id="ARBA00023180"/>
    </source>
</evidence>
<evidence type="ECO:0000256" key="19">
    <source>
        <dbReference type="ARBA" id="ARBA00023157"/>
    </source>
</evidence>
<evidence type="ECO:0000256" key="13">
    <source>
        <dbReference type="ARBA" id="ARBA00022801"/>
    </source>
</evidence>
<comment type="catalytic activity">
    <reaction evidence="1">
        <text>Release of an N-terminal amino acid, Xaa-|-Yaa- from a peptide, amide or arylamide. Xaa is preferably Ala, but may be most amino acids including Pro (slow action). When a terminal hydrophobic residue is followed by a prolyl residue, the two may be released as an intact Xaa-Pro dipeptide.</text>
        <dbReference type="EC" id="3.4.11.2"/>
    </reaction>
</comment>
<evidence type="ECO:0000256" key="18">
    <source>
        <dbReference type="ARBA" id="ARBA00023136"/>
    </source>
</evidence>
<keyword evidence="13" id="KW-0378">Hydrolase</keyword>
<keyword evidence="8" id="KW-0336">GPI-anchor</keyword>
<evidence type="ECO:0000256" key="5">
    <source>
        <dbReference type="ARBA" id="ARBA00012564"/>
    </source>
</evidence>
<dbReference type="PRINTS" id="PR00756">
    <property type="entry name" value="ALADIPTASE"/>
</dbReference>
<dbReference type="EC" id="3.4.11.2" evidence="5"/>
<dbReference type="Gene3D" id="2.60.40.1910">
    <property type="match status" value="1"/>
</dbReference>
<dbReference type="FunFam" id="1.25.50.20:FF:000001">
    <property type="entry name" value="Aminopeptidase"/>
    <property type="match status" value="1"/>
</dbReference>
<evidence type="ECO:0000256" key="9">
    <source>
        <dbReference type="ARBA" id="ARBA00022670"/>
    </source>
</evidence>
<dbReference type="InterPro" id="IPR034016">
    <property type="entry name" value="M1_APN-typ"/>
</dbReference>
<evidence type="ECO:0000256" key="2">
    <source>
        <dbReference type="ARBA" id="ARBA00004606"/>
    </source>
</evidence>
<name>A0AAE1EUD1_PETCI</name>
<keyword evidence="20" id="KW-0325">Glycoprotein</keyword>
<dbReference type="FunFam" id="1.10.390.10:FF:000016">
    <property type="entry name" value="Glutamyl aminopeptidase"/>
    <property type="match status" value="1"/>
</dbReference>